<accession>A0A9D1VQ90</accession>
<gene>
    <name evidence="1" type="ORF">H9738_15215</name>
</gene>
<dbReference type="Pfam" id="PF07751">
    <property type="entry name" value="Abi_2"/>
    <property type="match status" value="1"/>
</dbReference>
<evidence type="ECO:0000313" key="2">
    <source>
        <dbReference type="Proteomes" id="UP000824230"/>
    </source>
</evidence>
<dbReference type="Proteomes" id="UP000824230">
    <property type="component" value="Unassembled WGS sequence"/>
</dbReference>
<name>A0A9D1VQ90_9FIRM</name>
<dbReference type="EMBL" id="DXFG01000349">
    <property type="protein sequence ID" value="HIX39191.1"/>
    <property type="molecule type" value="Genomic_DNA"/>
</dbReference>
<evidence type="ECO:0000313" key="1">
    <source>
        <dbReference type="EMBL" id="HIX39191.1"/>
    </source>
</evidence>
<dbReference type="AlphaFoldDB" id="A0A9D1VQ90"/>
<reference evidence="1" key="2">
    <citation type="submission" date="2021-04" db="EMBL/GenBank/DDBJ databases">
        <authorList>
            <person name="Gilroy R."/>
        </authorList>
    </citation>
    <scope>NUCLEOTIDE SEQUENCE</scope>
    <source>
        <strain evidence="1">ChiHjej12B11-1927</strain>
    </source>
</reference>
<organism evidence="1 2">
    <name type="scientific">Candidatus Blautia pullistercoris</name>
    <dbReference type="NCBI Taxonomy" id="2838499"/>
    <lineage>
        <taxon>Bacteria</taxon>
        <taxon>Bacillati</taxon>
        <taxon>Bacillota</taxon>
        <taxon>Clostridia</taxon>
        <taxon>Lachnospirales</taxon>
        <taxon>Lachnospiraceae</taxon>
        <taxon>Blautia</taxon>
    </lineage>
</organism>
<comment type="caution">
    <text evidence="1">The sequence shown here is derived from an EMBL/GenBank/DDBJ whole genome shotgun (WGS) entry which is preliminary data.</text>
</comment>
<reference evidence="1" key="1">
    <citation type="journal article" date="2021" name="PeerJ">
        <title>Extensive microbial diversity within the chicken gut microbiome revealed by metagenomics and culture.</title>
        <authorList>
            <person name="Gilroy R."/>
            <person name="Ravi A."/>
            <person name="Getino M."/>
            <person name="Pursley I."/>
            <person name="Horton D.L."/>
            <person name="Alikhan N.F."/>
            <person name="Baker D."/>
            <person name="Gharbi K."/>
            <person name="Hall N."/>
            <person name="Watson M."/>
            <person name="Adriaenssens E.M."/>
            <person name="Foster-Nyarko E."/>
            <person name="Jarju S."/>
            <person name="Secka A."/>
            <person name="Antonio M."/>
            <person name="Oren A."/>
            <person name="Chaudhuri R.R."/>
            <person name="La Ragione R."/>
            <person name="Hildebrand F."/>
            <person name="Pallen M.J."/>
        </authorList>
    </citation>
    <scope>NUCLEOTIDE SEQUENCE</scope>
    <source>
        <strain evidence="1">ChiHjej12B11-1927</strain>
    </source>
</reference>
<protein>
    <submittedName>
        <fullName evidence="1">Abi family protein</fullName>
    </submittedName>
</protein>
<proteinExistence type="predicted"/>
<dbReference type="InterPro" id="IPR011664">
    <property type="entry name" value="Abi_system_AbiD/AbiF-like"/>
</dbReference>
<sequence length="315" mass="37545">MKRKKLTVAEQIADMRQKGITFHYIEEHEAARFLKYNNYYFKLKSYGKNYDKYNSTEKKGQYINLDFSYLQELSTLDMYLRKAIIAMALDIEHALKTQLLYDLSTNDAEDGYSIVEKYLSCGDFMRTKSIHDKIGKSAATDLIQKRQNTNDNYALWELVEVISFGEFIELYQLYYSLYPSKNNDFSSYLWSIKFLRNAAAHNNCLLNSLKSPYHVTFHKTRDILFEISKIKTISQKSREKWMENPVIHDFVILVYVYLRLIKSPGIKQSGINNLHWLFNERMLKHKEYFEKNNTIKESYNFVAKIVNYFCNKYRK</sequence>